<feature type="compositionally biased region" description="Basic and acidic residues" evidence="1">
    <location>
        <begin position="48"/>
        <end position="75"/>
    </location>
</feature>
<proteinExistence type="predicted"/>
<dbReference type="Proteomes" id="UP001216674">
    <property type="component" value="Unassembled WGS sequence"/>
</dbReference>
<sequence length="146" mass="16232">MTTVVAQESTMKKPYKADSGKTRRTGSPDRPRSERTIPSILDSIDPEDMWKETAEAVEELTDRTAEPIDFPHGHEPDEDEAPEDGMNEVTRAAESMPVGTPADRADHSAQREEHPPVPPSIDDVLDKDLTPDPADDPPRARTPRKR</sequence>
<dbReference type="RefSeq" id="WP_276264213.1">
    <property type="nucleotide sequence ID" value="NZ_JARJLM010000122.1"/>
</dbReference>
<protein>
    <submittedName>
        <fullName evidence="2">Uncharacterized protein</fullName>
    </submittedName>
</protein>
<comment type="caution">
    <text evidence="2">The sequence shown here is derived from an EMBL/GenBank/DDBJ whole genome shotgun (WGS) entry which is preliminary data.</text>
</comment>
<feature type="compositionally biased region" description="Basic and acidic residues" evidence="1">
    <location>
        <begin position="103"/>
        <end position="115"/>
    </location>
</feature>
<evidence type="ECO:0000313" key="2">
    <source>
        <dbReference type="EMBL" id="MDF3832650.1"/>
    </source>
</evidence>
<feature type="compositionally biased region" description="Acidic residues" evidence="1">
    <location>
        <begin position="76"/>
        <end position="86"/>
    </location>
</feature>
<evidence type="ECO:0000256" key="1">
    <source>
        <dbReference type="SAM" id="MobiDB-lite"/>
    </source>
</evidence>
<accession>A0ABT6AJ73</accession>
<feature type="region of interest" description="Disordered" evidence="1">
    <location>
        <begin position="1"/>
        <end position="146"/>
    </location>
</feature>
<organism evidence="2 3">
    <name type="scientific">Cupriavidus basilensis</name>
    <dbReference type="NCBI Taxonomy" id="68895"/>
    <lineage>
        <taxon>Bacteria</taxon>
        <taxon>Pseudomonadati</taxon>
        <taxon>Pseudomonadota</taxon>
        <taxon>Betaproteobacteria</taxon>
        <taxon>Burkholderiales</taxon>
        <taxon>Burkholderiaceae</taxon>
        <taxon>Cupriavidus</taxon>
    </lineage>
</organism>
<feature type="compositionally biased region" description="Basic and acidic residues" evidence="1">
    <location>
        <begin position="15"/>
        <end position="35"/>
    </location>
</feature>
<gene>
    <name evidence="2" type="ORF">P3W85_06780</name>
</gene>
<dbReference type="EMBL" id="JARJLM010000122">
    <property type="protein sequence ID" value="MDF3832650.1"/>
    <property type="molecule type" value="Genomic_DNA"/>
</dbReference>
<reference evidence="2 3" key="1">
    <citation type="submission" date="2023-03" db="EMBL/GenBank/DDBJ databases">
        <title>Draft assemblies of triclosan tolerant bacteria isolated from returned activated sludge.</title>
        <authorList>
            <person name="Van Hamelsveld S."/>
        </authorList>
    </citation>
    <scope>NUCLEOTIDE SEQUENCE [LARGE SCALE GENOMIC DNA]</scope>
    <source>
        <strain evidence="2 3">GW210010_S58</strain>
    </source>
</reference>
<name>A0ABT6AJ73_9BURK</name>
<keyword evidence="3" id="KW-1185">Reference proteome</keyword>
<evidence type="ECO:0000313" key="3">
    <source>
        <dbReference type="Proteomes" id="UP001216674"/>
    </source>
</evidence>